<keyword evidence="7" id="KW-1185">Reference proteome</keyword>
<comment type="similarity">
    <text evidence="1">Belongs to the LysR transcriptional regulatory family.</text>
</comment>
<protein>
    <submittedName>
        <fullName evidence="6">LysR family transcriptional regulator</fullName>
    </submittedName>
</protein>
<dbReference type="InterPro" id="IPR037402">
    <property type="entry name" value="YidZ_PBP2"/>
</dbReference>
<dbReference type="RefSeq" id="WP_182326079.1">
    <property type="nucleotide sequence ID" value="NZ_CP058554.1"/>
</dbReference>
<dbReference type="PANTHER" id="PTHR30118">
    <property type="entry name" value="HTH-TYPE TRANSCRIPTIONAL REGULATOR LEUO-RELATED"/>
    <property type="match status" value="1"/>
</dbReference>
<dbReference type="Gene3D" id="3.40.190.10">
    <property type="entry name" value="Periplasmic binding protein-like II"/>
    <property type="match status" value="2"/>
</dbReference>
<reference evidence="6 7" key="1">
    <citation type="journal article" date="2020" name="G3 (Bethesda)">
        <title>CeMbio - The Caenorhabditis elegans Microbiome Resource.</title>
        <authorList>
            <person name="Dirksen P."/>
            <person name="Assie A."/>
            <person name="Zimmermann J."/>
            <person name="Zhang F."/>
            <person name="Tietje A.M."/>
            <person name="Marsh S.A."/>
            <person name="Felix M.A."/>
            <person name="Shapira M."/>
            <person name="Kaleta C."/>
            <person name="Schulenburg H."/>
            <person name="Samuel B."/>
        </authorList>
    </citation>
    <scope>NUCLEOTIDE SEQUENCE [LARGE SCALE GENOMIC DNA]</scope>
    <source>
        <strain evidence="6 7">BIGb0172</strain>
    </source>
</reference>
<evidence type="ECO:0000259" key="5">
    <source>
        <dbReference type="PROSITE" id="PS50931"/>
    </source>
</evidence>
<dbReference type="InterPro" id="IPR036390">
    <property type="entry name" value="WH_DNA-bd_sf"/>
</dbReference>
<dbReference type="AlphaFoldDB" id="A0A7G5ECC0"/>
<dbReference type="InterPro" id="IPR000847">
    <property type="entry name" value="LysR_HTH_N"/>
</dbReference>
<dbReference type="CDD" id="cd08417">
    <property type="entry name" value="PBP2_Nitroaromatics_like"/>
    <property type="match status" value="1"/>
</dbReference>
<dbReference type="PANTHER" id="PTHR30118:SF15">
    <property type="entry name" value="TRANSCRIPTIONAL REGULATORY PROTEIN"/>
    <property type="match status" value="1"/>
</dbReference>
<evidence type="ECO:0000256" key="2">
    <source>
        <dbReference type="ARBA" id="ARBA00023015"/>
    </source>
</evidence>
<dbReference type="PRINTS" id="PR00039">
    <property type="entry name" value="HTHLYSR"/>
</dbReference>
<dbReference type="KEGG" id="cpis:HS961_01670"/>
<dbReference type="GO" id="GO:0003700">
    <property type="term" value="F:DNA-binding transcription factor activity"/>
    <property type="evidence" value="ECO:0007669"/>
    <property type="project" value="InterPro"/>
</dbReference>
<dbReference type="EMBL" id="CP058554">
    <property type="protein sequence ID" value="QMV71645.1"/>
    <property type="molecule type" value="Genomic_DNA"/>
</dbReference>
<dbReference type="InterPro" id="IPR050389">
    <property type="entry name" value="LysR-type_TF"/>
</dbReference>
<dbReference type="Pfam" id="PF00126">
    <property type="entry name" value="HTH_1"/>
    <property type="match status" value="1"/>
</dbReference>
<keyword evidence="4" id="KW-0804">Transcription</keyword>
<dbReference type="SUPFAM" id="SSF46785">
    <property type="entry name" value="Winged helix' DNA-binding domain"/>
    <property type="match status" value="1"/>
</dbReference>
<name>A0A7G5ECC0_9BURK</name>
<evidence type="ECO:0000256" key="4">
    <source>
        <dbReference type="ARBA" id="ARBA00023163"/>
    </source>
</evidence>
<organism evidence="6 7">
    <name type="scientific">Comamonas piscis</name>
    <dbReference type="NCBI Taxonomy" id="1562974"/>
    <lineage>
        <taxon>Bacteria</taxon>
        <taxon>Pseudomonadati</taxon>
        <taxon>Pseudomonadota</taxon>
        <taxon>Betaproteobacteria</taxon>
        <taxon>Burkholderiales</taxon>
        <taxon>Comamonadaceae</taxon>
        <taxon>Comamonas</taxon>
    </lineage>
</organism>
<evidence type="ECO:0000256" key="1">
    <source>
        <dbReference type="ARBA" id="ARBA00009437"/>
    </source>
</evidence>
<dbReference type="InterPro" id="IPR005119">
    <property type="entry name" value="LysR_subst-bd"/>
</dbReference>
<evidence type="ECO:0000313" key="7">
    <source>
        <dbReference type="Proteomes" id="UP000515240"/>
    </source>
</evidence>
<dbReference type="Gene3D" id="1.10.10.10">
    <property type="entry name" value="Winged helix-like DNA-binding domain superfamily/Winged helix DNA-binding domain"/>
    <property type="match status" value="1"/>
</dbReference>
<feature type="domain" description="HTH lysR-type" evidence="5">
    <location>
        <begin position="9"/>
        <end position="66"/>
    </location>
</feature>
<evidence type="ECO:0000313" key="6">
    <source>
        <dbReference type="EMBL" id="QMV71645.1"/>
    </source>
</evidence>
<evidence type="ECO:0000256" key="3">
    <source>
        <dbReference type="ARBA" id="ARBA00023125"/>
    </source>
</evidence>
<keyword evidence="3" id="KW-0238">DNA-binding</keyword>
<proteinExistence type="inferred from homology"/>
<sequence length="325" mass="36295">MLPHQFRHLDLNLLRVFDEVMNERSLTRAADKLSITQPAVSNAMRRLREALNDELLVRSGQGVEPTPLANALWPVVRESLARLQSSFAPERFDPANATQAFVVAMADATAATLLPSLMHILETEAPGVSVHVQPLTTRDPREELEAETADLAVGYFPFVLAEMTARAQSGDLVDFESRRLYDGEYICVMRKDHPLSEGLLTLERYCDARHMLVSFSGQPFGFLDEALASIGRKRRVVLTVNQYFTAARVVARTDLITVLPRHFVPATGIADLLAFQPLPLRVEAVHVDALWRSRSGHIPPSALEWMLHALERSARAAFPDQELPM</sequence>
<dbReference type="PROSITE" id="PS50931">
    <property type="entry name" value="HTH_LYSR"/>
    <property type="match status" value="1"/>
</dbReference>
<dbReference type="Pfam" id="PF03466">
    <property type="entry name" value="LysR_substrate"/>
    <property type="match status" value="1"/>
</dbReference>
<dbReference type="GO" id="GO:0003677">
    <property type="term" value="F:DNA binding"/>
    <property type="evidence" value="ECO:0007669"/>
    <property type="project" value="UniProtKB-KW"/>
</dbReference>
<keyword evidence="2" id="KW-0805">Transcription regulation</keyword>
<gene>
    <name evidence="6" type="ORF">HS961_01670</name>
</gene>
<dbReference type="Proteomes" id="UP000515240">
    <property type="component" value="Chromosome"/>
</dbReference>
<dbReference type="SUPFAM" id="SSF53850">
    <property type="entry name" value="Periplasmic binding protein-like II"/>
    <property type="match status" value="1"/>
</dbReference>
<accession>A0A7G5ECC0</accession>
<dbReference type="InterPro" id="IPR036388">
    <property type="entry name" value="WH-like_DNA-bd_sf"/>
</dbReference>